<dbReference type="GeneID" id="113870768"/>
<dbReference type="Proteomes" id="UP000694853">
    <property type="component" value="Unplaced"/>
</dbReference>
<keyword evidence="2" id="KW-1185">Reference proteome</keyword>
<evidence type="ECO:0000256" key="1">
    <source>
        <dbReference type="SAM" id="Coils"/>
    </source>
</evidence>
<evidence type="ECO:0000313" key="2">
    <source>
        <dbReference type="Proteomes" id="UP000694853"/>
    </source>
</evidence>
<keyword evidence="1" id="KW-0175">Coiled coil</keyword>
<protein>
    <submittedName>
        <fullName evidence="3">Uncharacterized protein LOC113870768</fullName>
    </submittedName>
</protein>
<dbReference type="KEGG" id="aprc:113870768"/>
<organism evidence="2 3">
    <name type="scientific">Abrus precatorius</name>
    <name type="common">Indian licorice</name>
    <name type="synonym">Glycine abrus</name>
    <dbReference type="NCBI Taxonomy" id="3816"/>
    <lineage>
        <taxon>Eukaryota</taxon>
        <taxon>Viridiplantae</taxon>
        <taxon>Streptophyta</taxon>
        <taxon>Embryophyta</taxon>
        <taxon>Tracheophyta</taxon>
        <taxon>Spermatophyta</taxon>
        <taxon>Magnoliopsida</taxon>
        <taxon>eudicotyledons</taxon>
        <taxon>Gunneridae</taxon>
        <taxon>Pentapetalae</taxon>
        <taxon>rosids</taxon>
        <taxon>fabids</taxon>
        <taxon>Fabales</taxon>
        <taxon>Fabaceae</taxon>
        <taxon>Papilionoideae</taxon>
        <taxon>50 kb inversion clade</taxon>
        <taxon>NPAAA clade</taxon>
        <taxon>indigoferoid/millettioid clade</taxon>
        <taxon>Abreae</taxon>
        <taxon>Abrus</taxon>
    </lineage>
</organism>
<dbReference type="RefSeq" id="XP_027363020.1">
    <property type="nucleotide sequence ID" value="XM_027507219.1"/>
</dbReference>
<sequence>MESCCDESAYYKQVIAADKDHIRSCKKMEGDESLNTVGCLRGRLLAERQASRVAKEEAESMGNKLVELEKLLRKETKLRDKAERKLKFLKEKLESFNISSKIGQLEHSDSSEKCENSCGSSSISSASKHSEANEAIHHVKDPALPQNVVHNHNVLEASTLIQTQNSPSTTKDCDSQNTDNFSCISDPGYSSPQILSEDPNTGFGNLKNDESRLFSLSPRSSVTENESDHADFCDNSLAIVPVNVTATSHATSNPKPVSLSVLEALDALRRARESLQSSMGTRQMIHVGPI</sequence>
<proteinExistence type="predicted"/>
<dbReference type="OrthoDB" id="1939750at2759"/>
<reference evidence="2" key="1">
    <citation type="journal article" date="2019" name="Toxins">
        <title>Detection of Abrin-Like and Prepropulchellin-Like Toxin Genes and Transcripts Using Whole Genome Sequencing and Full-Length Transcript Sequencing of Abrus precatorius.</title>
        <authorList>
            <person name="Hovde B.T."/>
            <person name="Daligault H.E."/>
            <person name="Hanschen E.R."/>
            <person name="Kunde Y.A."/>
            <person name="Johnson M.B."/>
            <person name="Starkenburg S.R."/>
            <person name="Johnson S.L."/>
        </authorList>
    </citation>
    <scope>NUCLEOTIDE SEQUENCE [LARGE SCALE GENOMIC DNA]</scope>
</reference>
<accession>A0A8B8M3B1</accession>
<dbReference type="PANTHER" id="PTHR33701">
    <property type="entry name" value="TRANSMEMBRANE PROTEIN"/>
    <property type="match status" value="1"/>
</dbReference>
<dbReference type="PANTHER" id="PTHR33701:SF2">
    <property type="entry name" value="TRANSMEMBRANE PROTEIN"/>
    <property type="match status" value="1"/>
</dbReference>
<evidence type="ECO:0000313" key="3">
    <source>
        <dbReference type="RefSeq" id="XP_027363020.1"/>
    </source>
</evidence>
<dbReference type="AlphaFoldDB" id="A0A8B8M3B1"/>
<gene>
    <name evidence="3" type="primary">LOC113870768</name>
</gene>
<reference evidence="3" key="2">
    <citation type="submission" date="2025-08" db="UniProtKB">
        <authorList>
            <consortium name="RefSeq"/>
        </authorList>
    </citation>
    <scope>IDENTIFICATION</scope>
    <source>
        <tissue evidence="3">Young leaves</tissue>
    </source>
</reference>
<name>A0A8B8M3B1_ABRPR</name>
<feature type="coiled-coil region" evidence="1">
    <location>
        <begin position="65"/>
        <end position="99"/>
    </location>
</feature>